<dbReference type="InterPro" id="IPR032816">
    <property type="entry name" value="VTT_dom"/>
</dbReference>
<proteinExistence type="inferred from homology"/>
<protein>
    <submittedName>
        <fullName evidence="9">DedA family protein</fullName>
    </submittedName>
</protein>
<comment type="caution">
    <text evidence="9">The sequence shown here is derived from an EMBL/GenBank/DDBJ whole genome shotgun (WGS) entry which is preliminary data.</text>
</comment>
<evidence type="ECO:0000256" key="4">
    <source>
        <dbReference type="ARBA" id="ARBA00022692"/>
    </source>
</evidence>
<dbReference type="EMBL" id="JBHSLD010000007">
    <property type="protein sequence ID" value="MFC5380594.1"/>
    <property type="molecule type" value="Genomic_DNA"/>
</dbReference>
<dbReference type="PANTHER" id="PTHR42709:SF6">
    <property type="entry name" value="UNDECAPRENYL PHOSPHATE TRANSPORTER A"/>
    <property type="match status" value="1"/>
</dbReference>
<dbReference type="InterPro" id="IPR051311">
    <property type="entry name" value="DedA_domain"/>
</dbReference>
<dbReference type="RefSeq" id="WP_340267977.1">
    <property type="nucleotide sequence ID" value="NZ_JBBEOG010000002.1"/>
</dbReference>
<evidence type="ECO:0000313" key="10">
    <source>
        <dbReference type="Proteomes" id="UP001596122"/>
    </source>
</evidence>
<evidence type="ECO:0000256" key="6">
    <source>
        <dbReference type="ARBA" id="ARBA00023136"/>
    </source>
</evidence>
<evidence type="ECO:0000256" key="3">
    <source>
        <dbReference type="ARBA" id="ARBA00022475"/>
    </source>
</evidence>
<evidence type="ECO:0000256" key="7">
    <source>
        <dbReference type="SAM" id="Phobius"/>
    </source>
</evidence>
<keyword evidence="3" id="KW-1003">Cell membrane</keyword>
<sequence>MQQPELTGVAAWAVGVMEALGGPGAGVVVALENLFPPIPSEVVLPLAGFTASQGTFTVAGAVAWTTLGSLVGALVLYGLGRWVGARRVRAVAARIPLVDARDVDTAERWFRRHGEAAVFFGRMLPVVRSAISVPAGAEAMPLWRFTLLTTAGSALWNSVFVCAGYLLGENWQAVAPYAEVLQTVVVAALALLVVWFVVVRLRRRRSEGGAAPR</sequence>
<keyword evidence="4 7" id="KW-0812">Transmembrane</keyword>
<comment type="subcellular location">
    <subcellularLocation>
        <location evidence="1">Cell membrane</location>
        <topology evidence="1">Multi-pass membrane protein</topology>
    </subcellularLocation>
</comment>
<keyword evidence="5 7" id="KW-1133">Transmembrane helix</keyword>
<feature type="domain" description="VTT" evidence="8">
    <location>
        <begin position="38"/>
        <end position="165"/>
    </location>
</feature>
<keyword evidence="6 7" id="KW-0472">Membrane</keyword>
<feature type="transmembrane region" description="Helical" evidence="7">
    <location>
        <begin position="54"/>
        <end position="79"/>
    </location>
</feature>
<organism evidence="9 10">
    <name type="scientific">Aquipuribacter nitratireducens</name>
    <dbReference type="NCBI Taxonomy" id="650104"/>
    <lineage>
        <taxon>Bacteria</taxon>
        <taxon>Bacillati</taxon>
        <taxon>Actinomycetota</taxon>
        <taxon>Actinomycetes</taxon>
        <taxon>Micrococcales</taxon>
        <taxon>Intrasporangiaceae</taxon>
        <taxon>Aquipuribacter</taxon>
    </lineage>
</organism>
<dbReference type="PANTHER" id="PTHR42709">
    <property type="entry name" value="ALKALINE PHOSPHATASE LIKE PROTEIN"/>
    <property type="match status" value="1"/>
</dbReference>
<feature type="transmembrane region" description="Helical" evidence="7">
    <location>
        <begin position="180"/>
        <end position="199"/>
    </location>
</feature>
<evidence type="ECO:0000256" key="2">
    <source>
        <dbReference type="ARBA" id="ARBA00010792"/>
    </source>
</evidence>
<evidence type="ECO:0000256" key="1">
    <source>
        <dbReference type="ARBA" id="ARBA00004651"/>
    </source>
</evidence>
<evidence type="ECO:0000259" key="8">
    <source>
        <dbReference type="Pfam" id="PF09335"/>
    </source>
</evidence>
<comment type="similarity">
    <text evidence="2">Belongs to the DedA family.</text>
</comment>
<dbReference type="Pfam" id="PF09335">
    <property type="entry name" value="VTT_dom"/>
    <property type="match status" value="1"/>
</dbReference>
<keyword evidence="10" id="KW-1185">Reference proteome</keyword>
<evidence type="ECO:0000313" key="9">
    <source>
        <dbReference type="EMBL" id="MFC5380594.1"/>
    </source>
</evidence>
<gene>
    <name evidence="9" type="ORF">ACFPJ6_07320</name>
</gene>
<name>A0ABW0GLT4_9MICO</name>
<feature type="transmembrane region" description="Helical" evidence="7">
    <location>
        <begin position="145"/>
        <end position="168"/>
    </location>
</feature>
<reference evidence="10" key="1">
    <citation type="journal article" date="2019" name="Int. J. Syst. Evol. Microbiol.">
        <title>The Global Catalogue of Microorganisms (GCM) 10K type strain sequencing project: providing services to taxonomists for standard genome sequencing and annotation.</title>
        <authorList>
            <consortium name="The Broad Institute Genomics Platform"/>
            <consortium name="The Broad Institute Genome Sequencing Center for Infectious Disease"/>
            <person name="Wu L."/>
            <person name="Ma J."/>
        </authorList>
    </citation>
    <scope>NUCLEOTIDE SEQUENCE [LARGE SCALE GENOMIC DNA]</scope>
    <source>
        <strain evidence="10">CCUG 43114</strain>
    </source>
</reference>
<evidence type="ECO:0000256" key="5">
    <source>
        <dbReference type="ARBA" id="ARBA00022989"/>
    </source>
</evidence>
<accession>A0ABW0GLT4</accession>
<dbReference type="Proteomes" id="UP001596122">
    <property type="component" value="Unassembled WGS sequence"/>
</dbReference>